<accession>A0A7X1G765</accession>
<reference evidence="3 4" key="1">
    <citation type="submission" date="2020-08" db="EMBL/GenBank/DDBJ databases">
        <title>Pseudomonas sp. nov.</title>
        <authorList>
            <person name="Gieschler S."/>
            <person name="Fiedler G."/>
            <person name="Brinks E."/>
            <person name="Boehnlein C."/>
            <person name="Franz C.M.A.P."/>
            <person name="Kabisch J."/>
        </authorList>
    </citation>
    <scope>NUCLEOTIDE SEQUENCE [LARGE SCALE GENOMIC DNA]</scope>
    <source>
        <strain evidence="3 4">MBT-2</strain>
    </source>
</reference>
<dbReference type="InterPro" id="IPR007890">
    <property type="entry name" value="CHASE2"/>
</dbReference>
<evidence type="ECO:0000313" key="4">
    <source>
        <dbReference type="Proteomes" id="UP000546173"/>
    </source>
</evidence>
<proteinExistence type="predicted"/>
<keyword evidence="1" id="KW-0472">Membrane</keyword>
<organism evidence="3 4">
    <name type="scientific">Pseudomonas baltica</name>
    <dbReference type="NCBI Taxonomy" id="2762576"/>
    <lineage>
        <taxon>Bacteria</taxon>
        <taxon>Pseudomonadati</taxon>
        <taxon>Pseudomonadota</taxon>
        <taxon>Gammaproteobacteria</taxon>
        <taxon>Pseudomonadales</taxon>
        <taxon>Pseudomonadaceae</taxon>
        <taxon>Pseudomonas</taxon>
    </lineage>
</organism>
<feature type="transmembrane region" description="Helical" evidence="1">
    <location>
        <begin position="384"/>
        <end position="402"/>
    </location>
</feature>
<dbReference type="RefSeq" id="WP_185794855.1">
    <property type="nucleotide sequence ID" value="NZ_JACMYH010000004.1"/>
</dbReference>
<feature type="transmembrane region" description="Helical" evidence="1">
    <location>
        <begin position="408"/>
        <end position="430"/>
    </location>
</feature>
<keyword evidence="1" id="KW-1133">Transmembrane helix</keyword>
<gene>
    <name evidence="3" type="ORF">H7993_14920</name>
</gene>
<evidence type="ECO:0000256" key="1">
    <source>
        <dbReference type="SAM" id="Phobius"/>
    </source>
</evidence>
<feature type="transmembrane region" description="Helical" evidence="1">
    <location>
        <begin position="343"/>
        <end position="363"/>
    </location>
</feature>
<feature type="domain" description="CHASE2" evidence="2">
    <location>
        <begin position="30"/>
        <end position="366"/>
    </location>
</feature>
<comment type="caution">
    <text evidence="3">The sequence shown here is derived from an EMBL/GenBank/DDBJ whole genome shotgun (WGS) entry which is preliminary data.</text>
</comment>
<dbReference type="PROSITE" id="PS51257">
    <property type="entry name" value="PROKAR_LIPOPROTEIN"/>
    <property type="match status" value="1"/>
</dbReference>
<keyword evidence="1" id="KW-0812">Transmembrane</keyword>
<dbReference type="Proteomes" id="UP000546173">
    <property type="component" value="Unassembled WGS sequence"/>
</dbReference>
<dbReference type="Pfam" id="PF05226">
    <property type="entry name" value="CHASE2"/>
    <property type="match status" value="1"/>
</dbReference>
<keyword evidence="4" id="KW-1185">Reference proteome</keyword>
<protein>
    <submittedName>
        <fullName evidence="3">CHASE2 domain-containing protein</fullName>
    </submittedName>
</protein>
<dbReference type="EMBL" id="JACMYH010000004">
    <property type="protein sequence ID" value="MBC2679687.1"/>
    <property type="molecule type" value="Genomic_DNA"/>
</dbReference>
<evidence type="ECO:0000313" key="3">
    <source>
        <dbReference type="EMBL" id="MBC2679687.1"/>
    </source>
</evidence>
<evidence type="ECO:0000259" key="2">
    <source>
        <dbReference type="SMART" id="SM01080"/>
    </source>
</evidence>
<dbReference type="SMART" id="SM01080">
    <property type="entry name" value="CHASE2"/>
    <property type="match status" value="1"/>
</dbReference>
<name>A0A7X1G765_9PSED</name>
<dbReference type="AlphaFoldDB" id="A0A7X1G765"/>
<sequence>MKANYFRFWLGQVLLGLFIGCIALLDPFGLSSSSDAASSQWINRIAASSYPDTGQQQVVVVLIDDAYLMRNATFWPLPYAQQSQLFRRLLAYKPRAVFVDLMYSHDHSLNDADNGSQLLVNVFERYREQGISLLLANTGDTRGVNGQANALAPLDQMSRRALVKWSDVGDRYPLAVETSQGLIETPALGLYREFCRDRECTGLPVDAAQAAQRAPIALRWGRTLSPLQSLATSVAECSVAGNAWYAQLWQAIFWKFGDSGQATCAYTLTLKASALEANSPEDRALLRQLLSDKLVLVGAQITSAGDLTQTPVHGLLPGVYLHAMALDNLVTYHDAYQRDPDSYFWLSISWLDLVQLGFVIVIVGLRAWYRRRRHRRAKAWRAPLFSWAIVQVALAVLCWGLWQNNISPANVLAIAVLSVSIISAPISRFAKRRWRSLVRYFAQRRRARISLVEGTQG</sequence>